<protein>
    <recommendedName>
        <fullName evidence="4">Secreted protein</fullName>
    </recommendedName>
</protein>
<dbReference type="Proteomes" id="UP001230504">
    <property type="component" value="Unassembled WGS sequence"/>
</dbReference>
<comment type="caution">
    <text evidence="2">The sequence shown here is derived from an EMBL/GenBank/DDBJ whole genome shotgun (WGS) entry which is preliminary data.</text>
</comment>
<dbReference type="GeneID" id="85440801"/>
<dbReference type="RefSeq" id="XP_060420372.1">
    <property type="nucleotide sequence ID" value="XM_060556561.1"/>
</dbReference>
<gene>
    <name evidence="2" type="ORF">LY79DRAFT_536085</name>
</gene>
<feature type="signal peptide" evidence="1">
    <location>
        <begin position="1"/>
        <end position="27"/>
    </location>
</feature>
<organism evidence="2 3">
    <name type="scientific">Colletotrichum navitas</name>
    <dbReference type="NCBI Taxonomy" id="681940"/>
    <lineage>
        <taxon>Eukaryota</taxon>
        <taxon>Fungi</taxon>
        <taxon>Dikarya</taxon>
        <taxon>Ascomycota</taxon>
        <taxon>Pezizomycotina</taxon>
        <taxon>Sordariomycetes</taxon>
        <taxon>Hypocreomycetidae</taxon>
        <taxon>Glomerellales</taxon>
        <taxon>Glomerellaceae</taxon>
        <taxon>Colletotrichum</taxon>
        <taxon>Colletotrichum graminicola species complex</taxon>
    </lineage>
</organism>
<evidence type="ECO:0000313" key="2">
    <source>
        <dbReference type="EMBL" id="KAK1599783.1"/>
    </source>
</evidence>
<sequence>MIVFVQTQHQTPMALLFLLLAWRRVSCTPKIVVSRSHKPMLYIHAVGYSFSAYENQRQRAVPPSSCTANEAVKEGPSVLCHKEPSSFPDQSS</sequence>
<evidence type="ECO:0000313" key="3">
    <source>
        <dbReference type="Proteomes" id="UP001230504"/>
    </source>
</evidence>
<evidence type="ECO:0000256" key="1">
    <source>
        <dbReference type="SAM" id="SignalP"/>
    </source>
</evidence>
<feature type="chain" id="PRO_5042285112" description="Secreted protein" evidence="1">
    <location>
        <begin position="28"/>
        <end position="92"/>
    </location>
</feature>
<keyword evidence="3" id="KW-1185">Reference proteome</keyword>
<reference evidence="2" key="1">
    <citation type="submission" date="2021-06" db="EMBL/GenBank/DDBJ databases">
        <title>Comparative genomics, transcriptomics and evolutionary studies reveal genomic signatures of adaptation to plant cell wall in hemibiotrophic fungi.</title>
        <authorList>
            <consortium name="DOE Joint Genome Institute"/>
            <person name="Baroncelli R."/>
            <person name="Diaz J.F."/>
            <person name="Benocci T."/>
            <person name="Peng M."/>
            <person name="Battaglia E."/>
            <person name="Haridas S."/>
            <person name="Andreopoulos W."/>
            <person name="Labutti K."/>
            <person name="Pangilinan J."/>
            <person name="Floch G.L."/>
            <person name="Makela M.R."/>
            <person name="Henrissat B."/>
            <person name="Grigoriev I.V."/>
            <person name="Crouch J.A."/>
            <person name="De Vries R.P."/>
            <person name="Sukno S.A."/>
            <person name="Thon M.R."/>
        </authorList>
    </citation>
    <scope>NUCLEOTIDE SEQUENCE</scope>
    <source>
        <strain evidence="2">CBS 125086</strain>
    </source>
</reference>
<keyword evidence="1" id="KW-0732">Signal</keyword>
<name>A0AAD8QBU2_9PEZI</name>
<proteinExistence type="predicted"/>
<accession>A0AAD8QBU2</accession>
<dbReference type="EMBL" id="JAHLJV010000002">
    <property type="protein sequence ID" value="KAK1599783.1"/>
    <property type="molecule type" value="Genomic_DNA"/>
</dbReference>
<dbReference type="AlphaFoldDB" id="A0AAD8QBU2"/>
<evidence type="ECO:0008006" key="4">
    <source>
        <dbReference type="Google" id="ProtNLM"/>
    </source>
</evidence>